<keyword evidence="2" id="KW-1185">Reference proteome</keyword>
<dbReference type="EMBL" id="MU004234">
    <property type="protein sequence ID" value="KAF2670237.1"/>
    <property type="molecule type" value="Genomic_DNA"/>
</dbReference>
<name>A0A6A6UFH1_9PEZI</name>
<dbReference type="Proteomes" id="UP000799302">
    <property type="component" value="Unassembled WGS sequence"/>
</dbReference>
<gene>
    <name evidence="1" type="ORF">BT63DRAFT_412981</name>
</gene>
<organism evidence="1 2">
    <name type="scientific">Microthyrium microscopicum</name>
    <dbReference type="NCBI Taxonomy" id="703497"/>
    <lineage>
        <taxon>Eukaryota</taxon>
        <taxon>Fungi</taxon>
        <taxon>Dikarya</taxon>
        <taxon>Ascomycota</taxon>
        <taxon>Pezizomycotina</taxon>
        <taxon>Dothideomycetes</taxon>
        <taxon>Dothideomycetes incertae sedis</taxon>
        <taxon>Microthyriales</taxon>
        <taxon>Microthyriaceae</taxon>
        <taxon>Microthyrium</taxon>
    </lineage>
</organism>
<accession>A0A6A6UFH1</accession>
<dbReference type="AlphaFoldDB" id="A0A6A6UFH1"/>
<sequence>MEWPVWQDSRQFNNGSTSDLRKRFQAWLTSDEPYTEFKVVDTDRPSTSRNSRKYEWSIQVDEETMESALKCDNGGGGRANDDVVEVNWREGMCDDFPAPDDYTEPKRIERDTQEAAEQHSGWPFVENSHSFNIGFQRVAFWRLCPDYWTTIVDTPRWPYYVRPNGIAGIDEAPKFD</sequence>
<reference evidence="1" key="1">
    <citation type="journal article" date="2020" name="Stud. Mycol.">
        <title>101 Dothideomycetes genomes: a test case for predicting lifestyles and emergence of pathogens.</title>
        <authorList>
            <person name="Haridas S."/>
            <person name="Albert R."/>
            <person name="Binder M."/>
            <person name="Bloem J."/>
            <person name="Labutti K."/>
            <person name="Salamov A."/>
            <person name="Andreopoulos B."/>
            <person name="Baker S."/>
            <person name="Barry K."/>
            <person name="Bills G."/>
            <person name="Bluhm B."/>
            <person name="Cannon C."/>
            <person name="Castanera R."/>
            <person name="Culley D."/>
            <person name="Daum C."/>
            <person name="Ezra D."/>
            <person name="Gonzalez J."/>
            <person name="Henrissat B."/>
            <person name="Kuo A."/>
            <person name="Liang C."/>
            <person name="Lipzen A."/>
            <person name="Lutzoni F."/>
            <person name="Magnuson J."/>
            <person name="Mondo S."/>
            <person name="Nolan M."/>
            <person name="Ohm R."/>
            <person name="Pangilinan J."/>
            <person name="Park H.-J."/>
            <person name="Ramirez L."/>
            <person name="Alfaro M."/>
            <person name="Sun H."/>
            <person name="Tritt A."/>
            <person name="Yoshinaga Y."/>
            <person name="Zwiers L.-H."/>
            <person name="Turgeon B."/>
            <person name="Goodwin S."/>
            <person name="Spatafora J."/>
            <person name="Crous P."/>
            <person name="Grigoriev I."/>
        </authorList>
    </citation>
    <scope>NUCLEOTIDE SEQUENCE</scope>
    <source>
        <strain evidence="1">CBS 115976</strain>
    </source>
</reference>
<protein>
    <submittedName>
        <fullName evidence="1">Uncharacterized protein</fullName>
    </submittedName>
</protein>
<evidence type="ECO:0000313" key="1">
    <source>
        <dbReference type="EMBL" id="KAF2670237.1"/>
    </source>
</evidence>
<proteinExistence type="predicted"/>
<evidence type="ECO:0000313" key="2">
    <source>
        <dbReference type="Proteomes" id="UP000799302"/>
    </source>
</evidence>